<accession>E9GZU0</accession>
<keyword evidence="2" id="KW-1185">Reference proteome</keyword>
<organism evidence="1 2">
    <name type="scientific">Daphnia pulex</name>
    <name type="common">Water flea</name>
    <dbReference type="NCBI Taxonomy" id="6669"/>
    <lineage>
        <taxon>Eukaryota</taxon>
        <taxon>Metazoa</taxon>
        <taxon>Ecdysozoa</taxon>
        <taxon>Arthropoda</taxon>
        <taxon>Crustacea</taxon>
        <taxon>Branchiopoda</taxon>
        <taxon>Diplostraca</taxon>
        <taxon>Cladocera</taxon>
        <taxon>Anomopoda</taxon>
        <taxon>Daphniidae</taxon>
        <taxon>Daphnia</taxon>
    </lineage>
</organism>
<sequence>MESLKHQSAAKVASELKDVVIWVAEIDGKRSDENLAGYLMEIINAYGIGDKLFCITADNISSNRTLARALQNALLQLNAAEQKLCCIGHGMETLATFFTGYRWGRHLLPRQWLPI</sequence>
<dbReference type="Proteomes" id="UP000000305">
    <property type="component" value="Unassembled WGS sequence"/>
</dbReference>
<evidence type="ECO:0000313" key="1">
    <source>
        <dbReference type="EMBL" id="EFX74992.1"/>
    </source>
</evidence>
<dbReference type="InParanoid" id="E9GZU0"/>
<evidence type="ECO:0000313" key="2">
    <source>
        <dbReference type="Proteomes" id="UP000000305"/>
    </source>
</evidence>
<dbReference type="HOGENOM" id="CLU_2111327_0_0_1"/>
<proteinExistence type="predicted"/>
<gene>
    <name evidence="1" type="ORF">DAPPUDRAFT_251148</name>
</gene>
<reference evidence="1 2" key="1">
    <citation type="journal article" date="2011" name="Science">
        <title>The ecoresponsive genome of Daphnia pulex.</title>
        <authorList>
            <person name="Colbourne J.K."/>
            <person name="Pfrender M.E."/>
            <person name="Gilbert D."/>
            <person name="Thomas W.K."/>
            <person name="Tucker A."/>
            <person name="Oakley T.H."/>
            <person name="Tokishita S."/>
            <person name="Aerts A."/>
            <person name="Arnold G.J."/>
            <person name="Basu M.K."/>
            <person name="Bauer D.J."/>
            <person name="Caceres C.E."/>
            <person name="Carmel L."/>
            <person name="Casola C."/>
            <person name="Choi J.H."/>
            <person name="Detter J.C."/>
            <person name="Dong Q."/>
            <person name="Dusheyko S."/>
            <person name="Eads B.D."/>
            <person name="Frohlich T."/>
            <person name="Geiler-Samerotte K.A."/>
            <person name="Gerlach D."/>
            <person name="Hatcher P."/>
            <person name="Jogdeo S."/>
            <person name="Krijgsveld J."/>
            <person name="Kriventseva E.V."/>
            <person name="Kultz D."/>
            <person name="Laforsch C."/>
            <person name="Lindquist E."/>
            <person name="Lopez J."/>
            <person name="Manak J.R."/>
            <person name="Muller J."/>
            <person name="Pangilinan J."/>
            <person name="Patwardhan R.P."/>
            <person name="Pitluck S."/>
            <person name="Pritham E.J."/>
            <person name="Rechtsteiner A."/>
            <person name="Rho M."/>
            <person name="Rogozin I.B."/>
            <person name="Sakarya O."/>
            <person name="Salamov A."/>
            <person name="Schaack S."/>
            <person name="Shapiro H."/>
            <person name="Shiga Y."/>
            <person name="Skalitzky C."/>
            <person name="Smith Z."/>
            <person name="Souvorov A."/>
            <person name="Sung W."/>
            <person name="Tang Z."/>
            <person name="Tsuchiya D."/>
            <person name="Tu H."/>
            <person name="Vos H."/>
            <person name="Wang M."/>
            <person name="Wolf Y.I."/>
            <person name="Yamagata H."/>
            <person name="Yamada T."/>
            <person name="Ye Y."/>
            <person name="Shaw J.R."/>
            <person name="Andrews J."/>
            <person name="Crease T.J."/>
            <person name="Tang H."/>
            <person name="Lucas S.M."/>
            <person name="Robertson H.M."/>
            <person name="Bork P."/>
            <person name="Koonin E.V."/>
            <person name="Zdobnov E.M."/>
            <person name="Grigoriev I.V."/>
            <person name="Lynch M."/>
            <person name="Boore J.L."/>
        </authorList>
    </citation>
    <scope>NUCLEOTIDE SEQUENCE [LARGE SCALE GENOMIC DNA]</scope>
</reference>
<dbReference type="AlphaFoldDB" id="E9GZU0"/>
<dbReference type="EMBL" id="GL732579">
    <property type="protein sequence ID" value="EFX74992.1"/>
    <property type="molecule type" value="Genomic_DNA"/>
</dbReference>
<protein>
    <recommendedName>
        <fullName evidence="3">DUF659 domain-containing protein</fullName>
    </recommendedName>
</protein>
<evidence type="ECO:0008006" key="3">
    <source>
        <dbReference type="Google" id="ProtNLM"/>
    </source>
</evidence>
<name>E9GZU0_DAPPU</name>
<dbReference type="KEGG" id="dpx:DAPPUDRAFT_251148"/>
<dbReference type="OrthoDB" id="4364441at2759"/>